<evidence type="ECO:0000259" key="5">
    <source>
        <dbReference type="Pfam" id="PF01743"/>
    </source>
</evidence>
<dbReference type="RefSeq" id="WP_184746177.1">
    <property type="nucleotide sequence ID" value="NZ_JACHGJ010000002.1"/>
</dbReference>
<dbReference type="InterPro" id="IPR010206">
    <property type="entry name" value="PolA_pol_I"/>
</dbReference>
<reference evidence="7 8" key="1">
    <citation type="submission" date="2020-08" db="EMBL/GenBank/DDBJ databases">
        <title>Genomic Encyclopedia of Type Strains, Phase IV (KMG-IV): sequencing the most valuable type-strain genomes for metagenomic binning, comparative biology and taxonomic classification.</title>
        <authorList>
            <person name="Goeker M."/>
        </authorList>
    </citation>
    <scope>NUCLEOTIDE SEQUENCE [LARGE SCALE GENOMIC DNA]</scope>
    <source>
        <strain evidence="7 8">DSM 2461</strain>
    </source>
</reference>
<evidence type="ECO:0000256" key="2">
    <source>
        <dbReference type="ARBA" id="ARBA00022741"/>
    </source>
</evidence>
<evidence type="ECO:0000256" key="1">
    <source>
        <dbReference type="ARBA" id="ARBA00022679"/>
    </source>
</evidence>
<evidence type="ECO:0000313" key="8">
    <source>
        <dbReference type="Proteomes" id="UP000587760"/>
    </source>
</evidence>
<feature type="domain" description="tRNA nucleotidyltransferase/poly(A) polymerase RNA and SrmB- binding" evidence="6">
    <location>
        <begin position="196"/>
        <end position="254"/>
    </location>
</feature>
<dbReference type="InterPro" id="IPR052191">
    <property type="entry name" value="tRNA_ntf/polyA_polymerase_I"/>
</dbReference>
<dbReference type="Pfam" id="PF12627">
    <property type="entry name" value="PolyA_pol_RNAbd"/>
    <property type="match status" value="1"/>
</dbReference>
<dbReference type="EMBL" id="JACHGJ010000002">
    <property type="protein sequence ID" value="MBB6480228.1"/>
    <property type="molecule type" value="Genomic_DNA"/>
</dbReference>
<gene>
    <name evidence="7" type="ORF">HNR50_001886</name>
</gene>
<evidence type="ECO:0000256" key="3">
    <source>
        <dbReference type="RuleBase" id="RU003953"/>
    </source>
</evidence>
<dbReference type="Gene3D" id="1.10.3090.10">
    <property type="entry name" value="cca-adding enzyme, domain 2"/>
    <property type="match status" value="1"/>
</dbReference>
<keyword evidence="2" id="KW-0547">Nucleotide-binding</keyword>
<name>A0A841RC29_9SPIO</name>
<dbReference type="PANTHER" id="PTHR43051">
    <property type="entry name" value="POLYNUCLEOTIDE ADENYLYLTRANSFERASE FAMILY PROTEIN"/>
    <property type="match status" value="1"/>
</dbReference>
<dbReference type="GO" id="GO:1990817">
    <property type="term" value="F:poly(A) RNA polymerase activity"/>
    <property type="evidence" value="ECO:0007669"/>
    <property type="project" value="UniProtKB-EC"/>
</dbReference>
<keyword evidence="1 3" id="KW-0808">Transferase</keyword>
<dbReference type="InterPro" id="IPR032828">
    <property type="entry name" value="PolyA_RNA-bd"/>
</dbReference>
<dbReference type="GO" id="GO:0000166">
    <property type="term" value="F:nucleotide binding"/>
    <property type="evidence" value="ECO:0007669"/>
    <property type="project" value="UniProtKB-KW"/>
</dbReference>
<dbReference type="NCBIfam" id="TIGR01942">
    <property type="entry name" value="pcnB"/>
    <property type="match status" value="1"/>
</dbReference>
<dbReference type="GO" id="GO:0003723">
    <property type="term" value="F:RNA binding"/>
    <property type="evidence" value="ECO:0007669"/>
    <property type="project" value="UniProtKB-KW"/>
</dbReference>
<dbReference type="GO" id="GO:0043633">
    <property type="term" value="P:polyadenylation-dependent RNA catabolic process"/>
    <property type="evidence" value="ECO:0007669"/>
    <property type="project" value="InterPro"/>
</dbReference>
<dbReference type="EC" id="2.7.7.19" evidence="7"/>
<dbReference type="SUPFAM" id="SSF81891">
    <property type="entry name" value="Poly A polymerase C-terminal region-like"/>
    <property type="match status" value="1"/>
</dbReference>
<protein>
    <submittedName>
        <fullName evidence="7">Poly(A) polymerase</fullName>
        <ecNumber evidence="7">2.7.7.19</ecNumber>
    </submittedName>
</protein>
<feature type="region of interest" description="Disordered" evidence="4">
    <location>
        <begin position="351"/>
        <end position="380"/>
    </location>
</feature>
<dbReference type="Proteomes" id="UP000587760">
    <property type="component" value="Unassembled WGS sequence"/>
</dbReference>
<evidence type="ECO:0000259" key="6">
    <source>
        <dbReference type="Pfam" id="PF12627"/>
    </source>
</evidence>
<dbReference type="CDD" id="cd05398">
    <property type="entry name" value="NT_ClassII-CCAase"/>
    <property type="match status" value="1"/>
</dbReference>
<comment type="similarity">
    <text evidence="3">Belongs to the tRNA nucleotidyltransferase/poly(A) polymerase family.</text>
</comment>
<dbReference type="InterPro" id="IPR043519">
    <property type="entry name" value="NT_sf"/>
</dbReference>
<dbReference type="PANTHER" id="PTHR43051:SF1">
    <property type="entry name" value="POLYNUCLEOTIDE ADENYLYLTRANSFERASE FAMILY PROTEIN"/>
    <property type="match status" value="1"/>
</dbReference>
<dbReference type="SUPFAM" id="SSF81301">
    <property type="entry name" value="Nucleotidyltransferase"/>
    <property type="match status" value="1"/>
</dbReference>
<evidence type="ECO:0000256" key="4">
    <source>
        <dbReference type="SAM" id="MobiDB-lite"/>
    </source>
</evidence>
<proteinExistence type="inferred from homology"/>
<evidence type="ECO:0000313" key="7">
    <source>
        <dbReference type="EMBL" id="MBB6480228.1"/>
    </source>
</evidence>
<keyword evidence="3" id="KW-0694">RNA-binding</keyword>
<dbReference type="Pfam" id="PF01743">
    <property type="entry name" value="PolyA_pol"/>
    <property type="match status" value="1"/>
</dbReference>
<dbReference type="GO" id="GO:0006396">
    <property type="term" value="P:RNA processing"/>
    <property type="evidence" value="ECO:0007669"/>
    <property type="project" value="InterPro"/>
</dbReference>
<keyword evidence="7" id="KW-0548">Nucleotidyltransferase</keyword>
<dbReference type="Gene3D" id="3.30.460.10">
    <property type="entry name" value="Beta Polymerase, domain 2"/>
    <property type="match status" value="1"/>
</dbReference>
<keyword evidence="8" id="KW-1185">Reference proteome</keyword>
<feature type="domain" description="Poly A polymerase head" evidence="5">
    <location>
        <begin position="50"/>
        <end position="165"/>
    </location>
</feature>
<dbReference type="InterPro" id="IPR002646">
    <property type="entry name" value="PolA_pol_head_dom"/>
</dbReference>
<dbReference type="AlphaFoldDB" id="A0A841RC29"/>
<feature type="compositionally biased region" description="Basic residues" evidence="4">
    <location>
        <begin position="352"/>
        <end position="371"/>
    </location>
</feature>
<accession>A0A841RC29</accession>
<comment type="caution">
    <text evidence="7">The sequence shown here is derived from an EMBL/GenBank/DDBJ whole genome shotgun (WGS) entry which is preliminary data.</text>
</comment>
<sequence length="380" mass="44465">MLIRYTKNENGKLVKQAEIYTKDEHNIPINKVDPDAIRACGRLRREGFQAYIVGGAVRDLLLGREPKDFDLVTDAEPSRVRKIFRNSRIIGKRFKLVHLYYSDKKILELATFRSVEASDRKNIYGTIEEDVLRRDFTFNALFYSPQEEQVIDYVGGVKDIRKGRIVSIIPLKTTFVDDPVRMVRALKYTVTTGSRISFKLKRAIKKSAPLLMSCSISRLSEEVFKILQSGHSWSIMQKAVEMDMFHYLLPEIEERFHGKGGREFYKTFFKSLRRLDENINRKGERRRSRMIRRLVQPSLDADGIFENPELDYMDVVKAAKEVILPMIAPNRDIEEAVRLIFKVKNISMPRRNYVKHPDRRRAKRTRTRTKRDKNTTANTN</sequence>
<organism evidence="7 8">
    <name type="scientific">Spirochaeta isovalerica</name>
    <dbReference type="NCBI Taxonomy" id="150"/>
    <lineage>
        <taxon>Bacteria</taxon>
        <taxon>Pseudomonadati</taxon>
        <taxon>Spirochaetota</taxon>
        <taxon>Spirochaetia</taxon>
        <taxon>Spirochaetales</taxon>
        <taxon>Spirochaetaceae</taxon>
        <taxon>Spirochaeta</taxon>
    </lineage>
</organism>